<keyword evidence="1" id="KW-0812">Transmembrane</keyword>
<dbReference type="Gene3D" id="3.30.700.10">
    <property type="entry name" value="Glycoprotein, Type 4 Pilin"/>
    <property type="match status" value="1"/>
</dbReference>
<gene>
    <name evidence="2" type="ORF">ACD_3C00029G0006</name>
</gene>
<dbReference type="EMBL" id="AMFJ01000303">
    <property type="protein sequence ID" value="EKE28683.1"/>
    <property type="molecule type" value="Genomic_DNA"/>
</dbReference>
<comment type="caution">
    <text evidence="2">The sequence shown here is derived from an EMBL/GenBank/DDBJ whole genome shotgun (WGS) entry which is preliminary data.</text>
</comment>
<dbReference type="SUPFAM" id="SSF49899">
    <property type="entry name" value="Concanavalin A-like lectins/glucanases"/>
    <property type="match status" value="1"/>
</dbReference>
<organism evidence="2">
    <name type="scientific">uncultured bacterium</name>
    <name type="common">gcode 4</name>
    <dbReference type="NCBI Taxonomy" id="1234023"/>
    <lineage>
        <taxon>Bacteria</taxon>
        <taxon>environmental samples</taxon>
    </lineage>
</organism>
<keyword evidence="1" id="KW-0472">Membrane</keyword>
<dbReference type="InterPro" id="IPR013320">
    <property type="entry name" value="ConA-like_dom_sf"/>
</dbReference>
<dbReference type="Pfam" id="PF07963">
    <property type="entry name" value="N_methyl"/>
    <property type="match status" value="1"/>
</dbReference>
<feature type="transmembrane region" description="Helical" evidence="1">
    <location>
        <begin position="16"/>
        <end position="40"/>
    </location>
</feature>
<evidence type="ECO:0008006" key="3">
    <source>
        <dbReference type="Google" id="ProtNLM"/>
    </source>
</evidence>
<name>K2G0F1_9BACT</name>
<evidence type="ECO:0000313" key="2">
    <source>
        <dbReference type="EMBL" id="EKE28683.1"/>
    </source>
</evidence>
<reference evidence="2" key="1">
    <citation type="journal article" date="2012" name="Science">
        <title>Fermentation, hydrogen, and sulfur metabolism in multiple uncultivated bacterial phyla.</title>
        <authorList>
            <person name="Wrighton K.C."/>
            <person name="Thomas B.C."/>
            <person name="Sharon I."/>
            <person name="Miller C.S."/>
            <person name="Castelle C.J."/>
            <person name="VerBerkmoes N.C."/>
            <person name="Wilkins M.J."/>
            <person name="Hettich R.L."/>
            <person name="Lipton M.S."/>
            <person name="Williams K.H."/>
            <person name="Long P.E."/>
            <person name="Banfield J.F."/>
        </authorList>
    </citation>
    <scope>NUCLEOTIDE SEQUENCE [LARGE SCALE GENOMIC DNA]</scope>
</reference>
<dbReference type="AlphaFoldDB" id="K2G0F1"/>
<dbReference type="Pfam" id="PF13385">
    <property type="entry name" value="Laminin_G_3"/>
    <property type="match status" value="1"/>
</dbReference>
<dbReference type="InterPro" id="IPR045584">
    <property type="entry name" value="Pilin-like"/>
</dbReference>
<dbReference type="SUPFAM" id="SSF54523">
    <property type="entry name" value="Pili subunits"/>
    <property type="match status" value="1"/>
</dbReference>
<proteinExistence type="predicted"/>
<dbReference type="InterPro" id="IPR012902">
    <property type="entry name" value="N_methyl_site"/>
</dbReference>
<evidence type="ECO:0000256" key="1">
    <source>
        <dbReference type="SAM" id="Phobius"/>
    </source>
</evidence>
<sequence length="440" mass="52521">MIKLQKPFLPWVRSKAFTLVELIVVIVILAILATIAFISFSSQSSSARDSKRLADISNIVKWIWVVQSISGKLPIPDNKISVTASWILLTYQWYAGQNVLNMIKLSDWWKDPLDKSTYYTYSTDSSQSKFQMLWFLEDGNNVALSFSPFADENASAEPASYSGRYIYTKWDKMTVLFSSWTMMPIQSEFSASSFTWIDVMSSDKELSALIEDNQIISWTWVVLKAIIWWAELIWYWSFDEWSWIKANDYSGNWNNWILTWSFLPIWSWWIIWKSLFFNNSLTQTGFFDVGPSLSLSPEYLDMNLWIKSDWTNPNITPTTRILRNRYYGYSIGYSWWIVTCNWTYSWWYLAISHTEEIKDNEWHNIHCSYSSNRQALYVDWLKINENYKPSPPIYYLWNHFWIWKDANWSWGYYFWSIDEVRMYKRPLTDSEINNLYKIAK</sequence>
<accession>K2G0F1</accession>
<feature type="transmembrane region" description="Helical" evidence="1">
    <location>
        <begin position="215"/>
        <end position="236"/>
    </location>
</feature>
<protein>
    <recommendedName>
        <fullName evidence="3">Prepilin-type N-terminal cleavage/methylation domain-containing protein</fullName>
    </recommendedName>
</protein>
<feature type="transmembrane region" description="Helical" evidence="1">
    <location>
        <begin position="256"/>
        <end position="272"/>
    </location>
</feature>
<dbReference type="Gene3D" id="2.60.120.200">
    <property type="match status" value="1"/>
</dbReference>
<dbReference type="NCBIfam" id="TIGR02532">
    <property type="entry name" value="IV_pilin_GFxxxE"/>
    <property type="match status" value="1"/>
</dbReference>
<keyword evidence="1" id="KW-1133">Transmembrane helix</keyword>